<dbReference type="Proteomes" id="UP000559010">
    <property type="component" value="Unassembled WGS sequence"/>
</dbReference>
<dbReference type="EMBL" id="JABBNU010000019">
    <property type="protein sequence ID" value="NMM50892.1"/>
    <property type="molecule type" value="Genomic_DNA"/>
</dbReference>
<comment type="caution">
    <text evidence="1">The sequence shown here is derived from an EMBL/GenBank/DDBJ whole genome shotgun (WGS) entry which is preliminary data.</text>
</comment>
<organism evidence="1 2">
    <name type="scientific">Marinigracilibium pacificum</name>
    <dbReference type="NCBI Taxonomy" id="2729599"/>
    <lineage>
        <taxon>Bacteria</taxon>
        <taxon>Pseudomonadati</taxon>
        <taxon>Bacteroidota</taxon>
        <taxon>Cytophagia</taxon>
        <taxon>Cytophagales</taxon>
        <taxon>Flammeovirgaceae</taxon>
        <taxon>Marinigracilibium</taxon>
    </lineage>
</organism>
<dbReference type="RefSeq" id="WP_169685257.1">
    <property type="nucleotide sequence ID" value="NZ_JABBNU010000019.1"/>
</dbReference>
<sequence>MKIVPGKQIEDYLIGDEFNSHPNYHLFTNISDNEYKLGHILIRTNKNGGIHLICTSKGNFQDINIGMTFYEIIQKGYELLYDEFDQLFYLNSQKGLCIEKKYENLRFEELLNSKIEYLTVFDTTSDYESWELISSDFDLINKKNINKHVRQNTSFENFVDDKINDFKNKY</sequence>
<dbReference type="AlphaFoldDB" id="A0A848JD16"/>
<name>A0A848JD16_9BACT</name>
<gene>
    <name evidence="1" type="ORF">HH304_20955</name>
</gene>
<protein>
    <submittedName>
        <fullName evidence="1">Uncharacterized protein</fullName>
    </submittedName>
</protein>
<evidence type="ECO:0000313" key="2">
    <source>
        <dbReference type="Proteomes" id="UP000559010"/>
    </source>
</evidence>
<keyword evidence="2" id="KW-1185">Reference proteome</keyword>
<evidence type="ECO:0000313" key="1">
    <source>
        <dbReference type="EMBL" id="NMM50892.1"/>
    </source>
</evidence>
<reference evidence="1 2" key="1">
    <citation type="submission" date="2020-04" db="EMBL/GenBank/DDBJ databases">
        <title>Flammeovirgaceae bacterium KN852 isolated from deep sea.</title>
        <authorList>
            <person name="Zhang D.-C."/>
        </authorList>
    </citation>
    <scope>NUCLEOTIDE SEQUENCE [LARGE SCALE GENOMIC DNA]</scope>
    <source>
        <strain evidence="1 2">KN852</strain>
    </source>
</reference>
<accession>A0A848JD16</accession>
<proteinExistence type="predicted"/>